<proteinExistence type="predicted"/>
<sequence length="261" mass="27442">MEAKVKDPIRGYTRGCAFQLKSLAHTSFFMMNAVLTPLCFLLMKAVADAGGAQSGGVSVAAPAWVDASMAGLWSSTTLAVGIIGYQRYVGTLQYLATSVVPPAQVFLPIVAAAAMLGCVGVPVSWVTESVLKARFVPVAGLQLFGYCLAVLACVASAALLAGLFVLFSRATVYEPLILLPIWMLSGIVANTDSLPGVVRGIALFHPLTSAVRVAHASTLSAEVVGFSALSILLTVVYMIIAQRMMHIILRKAIQEGSLNLL</sequence>
<keyword evidence="1" id="KW-0812">Transmembrane</keyword>
<name>A0A261F4P4_9BIFI</name>
<evidence type="ECO:0000313" key="3">
    <source>
        <dbReference type="Proteomes" id="UP000243657"/>
    </source>
</evidence>
<dbReference type="Proteomes" id="UP000243657">
    <property type="component" value="Unassembled WGS sequence"/>
</dbReference>
<dbReference type="EMBL" id="MWWT01000006">
    <property type="protein sequence ID" value="OZG54068.1"/>
    <property type="molecule type" value="Genomic_DNA"/>
</dbReference>
<keyword evidence="3" id="KW-1185">Reference proteome</keyword>
<accession>A0A261F4P4</accession>
<organism evidence="2 3">
    <name type="scientific">Alloscardovia macacae</name>
    <dbReference type="NCBI Taxonomy" id="1160091"/>
    <lineage>
        <taxon>Bacteria</taxon>
        <taxon>Bacillati</taxon>
        <taxon>Actinomycetota</taxon>
        <taxon>Actinomycetes</taxon>
        <taxon>Bifidobacteriales</taxon>
        <taxon>Bifidobacteriaceae</taxon>
        <taxon>Alloscardovia</taxon>
    </lineage>
</organism>
<keyword evidence="1" id="KW-0472">Membrane</keyword>
<reference evidence="2 3" key="1">
    <citation type="journal article" date="2017" name="BMC Genomics">
        <title>Comparative genomic and phylogenomic analyses of the Bifidobacteriaceae family.</title>
        <authorList>
            <person name="Lugli G.A."/>
            <person name="Milani C."/>
            <person name="Turroni F."/>
            <person name="Duranti S."/>
            <person name="Mancabelli L."/>
            <person name="Mangifesta M."/>
            <person name="Ferrario C."/>
            <person name="Modesto M."/>
            <person name="Mattarelli P."/>
            <person name="Jiri K."/>
            <person name="van Sinderen D."/>
            <person name="Ventura M."/>
        </authorList>
    </citation>
    <scope>NUCLEOTIDE SEQUENCE [LARGE SCALE GENOMIC DNA]</scope>
    <source>
        <strain evidence="2 3">DSM 24762</strain>
    </source>
</reference>
<feature type="transmembrane region" description="Helical" evidence="1">
    <location>
        <begin position="179"/>
        <end position="203"/>
    </location>
</feature>
<comment type="caution">
    <text evidence="2">The sequence shown here is derived from an EMBL/GenBank/DDBJ whole genome shotgun (WGS) entry which is preliminary data.</text>
</comment>
<evidence type="ECO:0000313" key="2">
    <source>
        <dbReference type="EMBL" id="OZG54068.1"/>
    </source>
</evidence>
<feature type="transmembrane region" description="Helical" evidence="1">
    <location>
        <begin position="105"/>
        <end position="123"/>
    </location>
</feature>
<protein>
    <submittedName>
        <fullName evidence="2">ABC transporter</fullName>
    </submittedName>
</protein>
<feature type="transmembrane region" description="Helical" evidence="1">
    <location>
        <begin position="67"/>
        <end position="85"/>
    </location>
</feature>
<feature type="transmembrane region" description="Helical" evidence="1">
    <location>
        <begin position="223"/>
        <end position="241"/>
    </location>
</feature>
<gene>
    <name evidence="2" type="ORF">ALMA_1032</name>
</gene>
<dbReference type="AlphaFoldDB" id="A0A261F4P4"/>
<evidence type="ECO:0000256" key="1">
    <source>
        <dbReference type="SAM" id="Phobius"/>
    </source>
</evidence>
<feature type="transmembrane region" description="Helical" evidence="1">
    <location>
        <begin position="143"/>
        <end position="167"/>
    </location>
</feature>
<keyword evidence="1" id="KW-1133">Transmembrane helix</keyword>
<feature type="transmembrane region" description="Helical" evidence="1">
    <location>
        <begin position="28"/>
        <end position="47"/>
    </location>
</feature>